<feature type="compositionally biased region" description="Low complexity" evidence="1">
    <location>
        <begin position="88"/>
        <end position="109"/>
    </location>
</feature>
<sequence length="199" mass="19828">MHHYDLYSALGLDRSASCVDLAAQIDRHSAAGAGAQATELWAARAVLGSPERRAIYDRQLADPTAPAITLQAVTELAGTDVDGPGDTRAQPVPAAGPAGSAGWSAGPTAWSAAAAPAPVPAAPAPTRGPGNTTRNILLGAGAVVVVAAVVIGGILLTRGNDDDDDHNRAANFTESNGTTQPAPAPENAPAPSAGQPPAR</sequence>
<evidence type="ECO:0000256" key="2">
    <source>
        <dbReference type="SAM" id="Phobius"/>
    </source>
</evidence>
<keyword evidence="2" id="KW-1133">Transmembrane helix</keyword>
<comment type="caution">
    <text evidence="3">The sequence shown here is derived from an EMBL/GenBank/DDBJ whole genome shotgun (WGS) entry which is preliminary data.</text>
</comment>
<dbReference type="EMBL" id="DQID01000082">
    <property type="protein sequence ID" value="HCT13761.1"/>
    <property type="molecule type" value="Genomic_DNA"/>
</dbReference>
<evidence type="ECO:0008006" key="5">
    <source>
        <dbReference type="Google" id="ProtNLM"/>
    </source>
</evidence>
<gene>
    <name evidence="3" type="ORF">DIW82_02905</name>
</gene>
<evidence type="ECO:0000313" key="3">
    <source>
        <dbReference type="EMBL" id="HCT13761.1"/>
    </source>
</evidence>
<keyword evidence="2" id="KW-0812">Transmembrane</keyword>
<evidence type="ECO:0000256" key="1">
    <source>
        <dbReference type="SAM" id="MobiDB-lite"/>
    </source>
</evidence>
<feature type="region of interest" description="Disordered" evidence="1">
    <location>
        <begin position="157"/>
        <end position="199"/>
    </location>
</feature>
<feature type="non-terminal residue" evidence="3">
    <location>
        <position position="199"/>
    </location>
</feature>
<proteinExistence type="predicted"/>
<organism evidence="3 4">
    <name type="scientific">Corynebacterium nuruki</name>
    <dbReference type="NCBI Taxonomy" id="1032851"/>
    <lineage>
        <taxon>Bacteria</taxon>
        <taxon>Bacillati</taxon>
        <taxon>Actinomycetota</taxon>
        <taxon>Actinomycetes</taxon>
        <taxon>Mycobacteriales</taxon>
        <taxon>Corynebacteriaceae</taxon>
        <taxon>Corynebacterium</taxon>
    </lineage>
</organism>
<keyword evidence="2" id="KW-0472">Membrane</keyword>
<protein>
    <recommendedName>
        <fullName evidence="5">J domain-containing protein</fullName>
    </recommendedName>
</protein>
<name>A0A3D4SXN5_9CORY</name>
<accession>A0A3D4SXN5</accession>
<dbReference type="SUPFAM" id="SSF46565">
    <property type="entry name" value="Chaperone J-domain"/>
    <property type="match status" value="1"/>
</dbReference>
<evidence type="ECO:0000313" key="4">
    <source>
        <dbReference type="Proteomes" id="UP000261739"/>
    </source>
</evidence>
<feature type="compositionally biased region" description="Polar residues" evidence="1">
    <location>
        <begin position="170"/>
        <end position="180"/>
    </location>
</feature>
<dbReference type="AlphaFoldDB" id="A0A3D4SXN5"/>
<feature type="region of interest" description="Disordered" evidence="1">
    <location>
        <begin position="78"/>
        <end position="109"/>
    </location>
</feature>
<dbReference type="InterPro" id="IPR036869">
    <property type="entry name" value="J_dom_sf"/>
</dbReference>
<reference evidence="3 4" key="1">
    <citation type="journal article" date="2018" name="Nat. Biotechnol.">
        <title>A standardized bacterial taxonomy based on genome phylogeny substantially revises the tree of life.</title>
        <authorList>
            <person name="Parks D.H."/>
            <person name="Chuvochina M."/>
            <person name="Waite D.W."/>
            <person name="Rinke C."/>
            <person name="Skarshewski A."/>
            <person name="Chaumeil P.A."/>
            <person name="Hugenholtz P."/>
        </authorList>
    </citation>
    <scope>NUCLEOTIDE SEQUENCE [LARGE SCALE GENOMIC DNA]</scope>
    <source>
        <strain evidence="3">UBA11247</strain>
    </source>
</reference>
<dbReference type="Proteomes" id="UP000261739">
    <property type="component" value="Unassembled WGS sequence"/>
</dbReference>
<feature type="transmembrane region" description="Helical" evidence="2">
    <location>
        <begin position="136"/>
        <end position="156"/>
    </location>
</feature>